<proteinExistence type="predicted"/>
<accession>A0ABM8NGW5</accession>
<organism evidence="1 2">
    <name type="scientific">Paraburkholderia hiiakae</name>
    <dbReference type="NCBI Taxonomy" id="1081782"/>
    <lineage>
        <taxon>Bacteria</taxon>
        <taxon>Pseudomonadati</taxon>
        <taxon>Pseudomonadota</taxon>
        <taxon>Betaproteobacteria</taxon>
        <taxon>Burkholderiales</taxon>
        <taxon>Burkholderiaceae</taxon>
        <taxon>Paraburkholderia</taxon>
    </lineage>
</organism>
<sequence>MPVRYRRILKHHPLRELLGPRHPGETPLRYPVDAPWSIVQAGMRAYVGILTMLQAAGRLPPTLDDRRFYKGLVREFMAFRERALDAMSEFAPTDLGATPGIAELACWRVFQHGPESRFDVHLGALEDIWLSAGAADAPNGPLALGVPVEGRGAFLARHYAVAVLLEFDTALICRARGDIDGTLQAAVYGGQSASSSFNLETAPSGAGDIASLAATLAALRSEQARAAANLRHSNSDEGRAKLAVCEQWRRWRAGELHFQSVAAFAREALKQHIALNSGPTVERWVREWDQGKNIPDLA</sequence>
<evidence type="ECO:0000313" key="1">
    <source>
        <dbReference type="EMBL" id="CAD6524612.1"/>
    </source>
</evidence>
<reference evidence="1 2" key="1">
    <citation type="submission" date="2020-10" db="EMBL/GenBank/DDBJ databases">
        <authorList>
            <person name="Peeters C."/>
        </authorList>
    </citation>
    <scope>NUCLEOTIDE SEQUENCE [LARGE SCALE GENOMIC DNA]</scope>
    <source>
        <strain evidence="1 2">LMG 27952</strain>
    </source>
</reference>
<comment type="caution">
    <text evidence="1">The sequence shown here is derived from an EMBL/GenBank/DDBJ whole genome shotgun (WGS) entry which is preliminary data.</text>
</comment>
<evidence type="ECO:0000313" key="2">
    <source>
        <dbReference type="Proteomes" id="UP000656319"/>
    </source>
</evidence>
<name>A0ABM8NGW5_9BURK</name>
<dbReference type="RefSeq" id="WP_201695493.1">
    <property type="nucleotide sequence ID" value="NZ_CAJHCQ010000003.1"/>
</dbReference>
<gene>
    <name evidence="1" type="ORF">LMG27952_01741</name>
</gene>
<dbReference type="EMBL" id="CAJHCQ010000003">
    <property type="protein sequence ID" value="CAD6524612.1"/>
    <property type="molecule type" value="Genomic_DNA"/>
</dbReference>
<keyword evidence="2" id="KW-1185">Reference proteome</keyword>
<dbReference type="Proteomes" id="UP000656319">
    <property type="component" value="Unassembled WGS sequence"/>
</dbReference>
<protein>
    <submittedName>
        <fullName evidence="1">Uncharacterized protein</fullName>
    </submittedName>
</protein>